<dbReference type="EMBL" id="BK015391">
    <property type="protein sequence ID" value="DAE04594.1"/>
    <property type="molecule type" value="Genomic_DNA"/>
</dbReference>
<accession>A0A8S5PC91</accession>
<name>A0A8S5PC91_9CAUD</name>
<organism evidence="1">
    <name type="scientific">Myoviridae sp. ctvns3</name>
    <dbReference type="NCBI Taxonomy" id="2825204"/>
    <lineage>
        <taxon>Viruses</taxon>
        <taxon>Duplodnaviria</taxon>
        <taxon>Heunggongvirae</taxon>
        <taxon>Uroviricota</taxon>
        <taxon>Caudoviricetes</taxon>
    </lineage>
</organism>
<reference evidence="1" key="1">
    <citation type="journal article" date="2021" name="Proc. Natl. Acad. Sci. U.S.A.">
        <title>A Catalog of Tens of Thousands of Viruses from Human Metagenomes Reveals Hidden Associations with Chronic Diseases.</title>
        <authorList>
            <person name="Tisza M.J."/>
            <person name="Buck C.B."/>
        </authorList>
    </citation>
    <scope>NUCLEOTIDE SEQUENCE</scope>
    <source>
        <strain evidence="1">Ctvns3</strain>
    </source>
</reference>
<proteinExistence type="predicted"/>
<protein>
    <submittedName>
        <fullName evidence="1">Uncharacterized protein</fullName>
    </submittedName>
</protein>
<evidence type="ECO:0000313" key="1">
    <source>
        <dbReference type="EMBL" id="DAE04594.1"/>
    </source>
</evidence>
<sequence length="85" mass="9667">MSKAVLVMDMPEQVCQKCTLCYETEDDEYLCCAVGKLVPDGEKPDWCPLRELPEKMPDLEHGYENVEKSIIRTGWNACLDAIAKE</sequence>